<reference evidence="1" key="1">
    <citation type="submission" date="2022-12" db="EMBL/GenBank/DDBJ databases">
        <title>Marinomonas 15G1-11 sp. nov, isolated from marine algae.</title>
        <authorList>
            <person name="Butt M."/>
            <person name="Choi D.G."/>
            <person name="Kim J.M."/>
            <person name="Lee J.K."/>
            <person name="Baek J.H."/>
            <person name="Jeon C.O."/>
        </authorList>
    </citation>
    <scope>NUCLEOTIDE SEQUENCE</scope>
    <source>
        <strain evidence="1">15G1-11</strain>
    </source>
</reference>
<dbReference type="RefSeq" id="WP_269126219.1">
    <property type="nucleotide sequence ID" value="NZ_JAPUBN010000018.1"/>
</dbReference>
<gene>
    <name evidence="1" type="ORF">O1D97_13150</name>
</gene>
<name>A0ABT4JVY8_9GAMM</name>
<evidence type="ECO:0000313" key="1">
    <source>
        <dbReference type="EMBL" id="MCZ2722527.1"/>
    </source>
</evidence>
<dbReference type="EMBL" id="JAPUBN010000018">
    <property type="protein sequence ID" value="MCZ2722527.1"/>
    <property type="molecule type" value="Genomic_DNA"/>
</dbReference>
<evidence type="ECO:0000313" key="2">
    <source>
        <dbReference type="Proteomes" id="UP001149719"/>
    </source>
</evidence>
<proteinExistence type="predicted"/>
<sequence>MKWLFFFIFLGNVGFFAWHQLENRNVSVVKKSIYAPPVSQKVVTLSESLQELNGEGDTAQAPQVEIKDDLETQLEAIVEDANNKRTIRAAVMSESFCPIFEVEKDQDRQLLLAKIRESGWRYRDVELKKNSIKYWLYISAPETKEEATAIIADLKQKNIDSFRITRGEMKNRISLGLYSVEGTAKGEEARIESLVDYPVETFQHERVVSLLKIQFVDKITREQLESLKNWSELNKMMIKLEKNPC</sequence>
<keyword evidence="2" id="KW-1185">Reference proteome</keyword>
<organism evidence="1 2">
    <name type="scientific">Marinomonas phaeophyticola</name>
    <dbReference type="NCBI Taxonomy" id="3004091"/>
    <lineage>
        <taxon>Bacteria</taxon>
        <taxon>Pseudomonadati</taxon>
        <taxon>Pseudomonadota</taxon>
        <taxon>Gammaproteobacteria</taxon>
        <taxon>Oceanospirillales</taxon>
        <taxon>Oceanospirillaceae</taxon>
        <taxon>Marinomonas</taxon>
    </lineage>
</organism>
<dbReference type="Proteomes" id="UP001149719">
    <property type="component" value="Unassembled WGS sequence"/>
</dbReference>
<comment type="caution">
    <text evidence="1">The sequence shown here is derived from an EMBL/GenBank/DDBJ whole genome shotgun (WGS) entry which is preliminary data.</text>
</comment>
<protein>
    <submittedName>
        <fullName evidence="1">SPOR domain-containing protein</fullName>
    </submittedName>
</protein>
<accession>A0ABT4JVY8</accession>